<reference evidence="1 2" key="1">
    <citation type="submission" date="2020-05" db="EMBL/GenBank/DDBJ databases">
        <title>Complete genome sequence of of a novel Thermoleptolyngbya strain isolated from hot springs of Ganzi, Sichuan China.</title>
        <authorList>
            <person name="Tang J."/>
            <person name="Daroch M."/>
            <person name="Li L."/>
            <person name="Waleron K."/>
            <person name="Waleron M."/>
            <person name="Waleron M."/>
        </authorList>
    </citation>
    <scope>NUCLEOTIDE SEQUENCE [LARGE SCALE GENOMIC DNA]</scope>
    <source>
        <strain evidence="1 2">PKUAC-SCTA183</strain>
    </source>
</reference>
<organism evidence="1 2">
    <name type="scientific">Thermoleptolyngbya sichuanensis A183</name>
    <dbReference type="NCBI Taxonomy" id="2737172"/>
    <lineage>
        <taxon>Bacteria</taxon>
        <taxon>Bacillati</taxon>
        <taxon>Cyanobacteriota</taxon>
        <taxon>Cyanophyceae</taxon>
        <taxon>Oculatellales</taxon>
        <taxon>Oculatellaceae</taxon>
        <taxon>Thermoleptolyngbya</taxon>
        <taxon>Thermoleptolyngbya sichuanensis</taxon>
    </lineage>
</organism>
<proteinExistence type="predicted"/>
<dbReference type="AlphaFoldDB" id="A0A6M8B7W0"/>
<protein>
    <submittedName>
        <fullName evidence="1">Uncharacterized protein</fullName>
    </submittedName>
</protein>
<dbReference type="EMBL" id="CP053661">
    <property type="protein sequence ID" value="QKD83449.1"/>
    <property type="molecule type" value="Genomic_DNA"/>
</dbReference>
<name>A0A6M8B7W0_9CYAN</name>
<keyword evidence="2" id="KW-1185">Reference proteome</keyword>
<evidence type="ECO:0000313" key="1">
    <source>
        <dbReference type="EMBL" id="QKD83449.1"/>
    </source>
</evidence>
<accession>A0A6M8B7W0</accession>
<sequence length="83" mass="9505">MNETRPALPRRNLTREIKPTYWRKLIEAGVPIDAADAIAWAIARYDTVRRLPPSSQQALIRQYCAFVCRAGLWRSQLLVNPGL</sequence>
<dbReference type="Proteomes" id="UP000505210">
    <property type="component" value="Chromosome"/>
</dbReference>
<gene>
    <name evidence="1" type="ORF">HPC62_15695</name>
</gene>
<dbReference type="RefSeq" id="WP_172357176.1">
    <property type="nucleotide sequence ID" value="NZ_CP053661.1"/>
</dbReference>
<evidence type="ECO:0000313" key="2">
    <source>
        <dbReference type="Proteomes" id="UP000505210"/>
    </source>
</evidence>
<dbReference type="KEGG" id="theu:HPC62_15695"/>